<dbReference type="SUPFAM" id="SSF89095">
    <property type="entry name" value="GatB/YqeY motif"/>
    <property type="match status" value="1"/>
</dbReference>
<dbReference type="Gene3D" id="1.10.1510.10">
    <property type="entry name" value="Uncharacterised protein YqeY/AIM41 PF09424, N-terminal domain"/>
    <property type="match status" value="1"/>
</dbReference>
<evidence type="ECO:0000313" key="3">
    <source>
        <dbReference type="Proteomes" id="UP000029448"/>
    </source>
</evidence>
<name>A0A094YXQ8_9PROT</name>
<reference evidence="2 4" key="2">
    <citation type="submission" date="2015-06" db="EMBL/GenBank/DDBJ databases">
        <title>Improved classification and identification of acetic acid bacteria using matrix-assisted laser desorption/ionization time-of-flight mass spectrometry; Gluconobacter nephelii and Gluconobacter uchimurae are later heterotypic synonyms of Gluconobacter japonicus and Gluconobacter oxydans, respectively.</title>
        <authorList>
            <person name="Li L."/>
            <person name="Cleenwerck I."/>
            <person name="De Vuyst L."/>
            <person name="Vandamme P."/>
        </authorList>
    </citation>
    <scope>NUCLEOTIDE SEQUENCE [LARGE SCALE GENOMIC DNA]</scope>
    <source>
        <strain evidence="2 4">LMG 1663</strain>
    </source>
</reference>
<reference evidence="1 3" key="1">
    <citation type="submission" date="2014-06" db="EMBL/GenBank/DDBJ databases">
        <title>Functional and comparative genomic analyses of the Drosophila gut microbiota identify candidate symbiosis factors.</title>
        <authorList>
            <person name="Newell P.D."/>
            <person name="Chaston J.M."/>
            <person name="Douglas A.E."/>
        </authorList>
    </citation>
    <scope>NUCLEOTIDE SEQUENCE [LARGE SCALE GENOMIC DNA]</scope>
    <source>
        <strain evidence="1 3">DmCS_006</strain>
    </source>
</reference>
<evidence type="ECO:0000313" key="1">
    <source>
        <dbReference type="EMBL" id="KGB26187.1"/>
    </source>
</evidence>
<dbReference type="Proteomes" id="UP000075411">
    <property type="component" value="Unassembled WGS sequence"/>
</dbReference>
<accession>A0A094YXQ8</accession>
<dbReference type="Proteomes" id="UP000029448">
    <property type="component" value="Unassembled WGS sequence"/>
</dbReference>
<dbReference type="GeneID" id="89476989"/>
<keyword evidence="2" id="KW-0808">Transferase</keyword>
<dbReference type="GO" id="GO:0016740">
    <property type="term" value="F:transferase activity"/>
    <property type="evidence" value="ECO:0007669"/>
    <property type="project" value="UniProtKB-KW"/>
</dbReference>
<sequence length="151" mass="15897">MSLRERLMADLKTAMKAGESARVAAIRMITAKLKDVEIAGRAKGAEGLNEDEAISALRGMVKSRTESATMYRDAGRPELAEKEEGEIAVIRSYLPAEMDDAALESAVKEAIAATGAAAMKDMGKVMGALKAKFGAGLDMGRANAVVKAHLS</sequence>
<dbReference type="PANTHER" id="PTHR28055">
    <property type="entry name" value="ALTERED INHERITANCE OF MITOCHONDRIA PROTEIN 41, MITOCHONDRIAL"/>
    <property type="match status" value="1"/>
</dbReference>
<dbReference type="RefSeq" id="WP_035377745.1">
    <property type="nucleotide sequence ID" value="NZ_JACAOJ010000010.1"/>
</dbReference>
<gene>
    <name evidence="2" type="ORF">AD947_06940</name>
    <name evidence="1" type="ORF">AtDm6_0466</name>
</gene>
<organism evidence="1 3">
    <name type="scientific">Acetobacter tropicalis</name>
    <dbReference type="NCBI Taxonomy" id="104102"/>
    <lineage>
        <taxon>Bacteria</taxon>
        <taxon>Pseudomonadati</taxon>
        <taxon>Pseudomonadota</taxon>
        <taxon>Alphaproteobacteria</taxon>
        <taxon>Acetobacterales</taxon>
        <taxon>Acetobacteraceae</taxon>
        <taxon>Acetobacter</taxon>
    </lineage>
</organism>
<dbReference type="STRING" id="104102.AtDm6_0466"/>
<dbReference type="GO" id="GO:0016884">
    <property type="term" value="F:carbon-nitrogen ligase activity, with glutamine as amido-N-donor"/>
    <property type="evidence" value="ECO:0007669"/>
    <property type="project" value="InterPro"/>
</dbReference>
<dbReference type="InterPro" id="IPR019004">
    <property type="entry name" value="YqeY/Aim41"/>
</dbReference>
<dbReference type="EMBL" id="JOKM01000017">
    <property type="protein sequence ID" value="KGB26187.1"/>
    <property type="molecule type" value="Genomic_DNA"/>
</dbReference>
<protein>
    <submittedName>
        <fullName evidence="2">Aspartyl-tRNA amidotransferase</fullName>
    </submittedName>
    <submittedName>
        <fullName evidence="1">Transamidase GatB domain protein</fullName>
    </submittedName>
</protein>
<dbReference type="EMBL" id="LHZT01000116">
    <property type="protein sequence ID" value="KXV58146.1"/>
    <property type="molecule type" value="Genomic_DNA"/>
</dbReference>
<keyword evidence="3" id="KW-1185">Reference proteome</keyword>
<evidence type="ECO:0000313" key="4">
    <source>
        <dbReference type="Proteomes" id="UP000075411"/>
    </source>
</evidence>
<proteinExistence type="predicted"/>
<dbReference type="OrthoDB" id="9788127at2"/>
<comment type="caution">
    <text evidence="1">The sequence shown here is derived from an EMBL/GenBank/DDBJ whole genome shotgun (WGS) entry which is preliminary data.</text>
</comment>
<dbReference type="Gene3D" id="1.10.10.410">
    <property type="match status" value="1"/>
</dbReference>
<dbReference type="InterPro" id="IPR023168">
    <property type="entry name" value="GatB_Yqey_C_2"/>
</dbReference>
<dbReference type="PATRIC" id="fig|104102.12.peg.215"/>
<dbReference type="InterPro" id="IPR042184">
    <property type="entry name" value="YqeY/Aim41_N"/>
</dbReference>
<dbReference type="PANTHER" id="PTHR28055:SF1">
    <property type="entry name" value="ALTERED INHERITANCE OF MITOCHONDRIA PROTEIN 41, MITOCHONDRIAL"/>
    <property type="match status" value="1"/>
</dbReference>
<dbReference type="InterPro" id="IPR003789">
    <property type="entry name" value="Asn/Gln_tRNA_amidoTrase-B-like"/>
</dbReference>
<evidence type="ECO:0000313" key="2">
    <source>
        <dbReference type="EMBL" id="KXV58146.1"/>
    </source>
</evidence>
<dbReference type="Pfam" id="PF09424">
    <property type="entry name" value="YqeY"/>
    <property type="match status" value="1"/>
</dbReference>
<dbReference type="AlphaFoldDB" id="A0A094YXQ8"/>